<organism evidence="3">
    <name type="scientific">Lysobacter firmicutimachus</name>
    <dbReference type="NCBI Taxonomy" id="1792846"/>
    <lineage>
        <taxon>Bacteria</taxon>
        <taxon>Pseudomonadati</taxon>
        <taxon>Pseudomonadota</taxon>
        <taxon>Gammaproteobacteria</taxon>
        <taxon>Lysobacterales</taxon>
        <taxon>Lysobacteraceae</taxon>
        <taxon>Lysobacter</taxon>
    </lineage>
</organism>
<evidence type="ECO:0000259" key="1">
    <source>
        <dbReference type="Pfam" id="PF01841"/>
    </source>
</evidence>
<dbReference type="Gene3D" id="2.60.40.3140">
    <property type="match status" value="1"/>
</dbReference>
<proteinExistence type="predicted"/>
<dbReference type="Gene3D" id="3.10.620.30">
    <property type="match status" value="1"/>
</dbReference>
<feature type="domain" description="Transglutaminase-like" evidence="1">
    <location>
        <begin position="265"/>
        <end position="338"/>
    </location>
</feature>
<evidence type="ECO:0000313" key="3">
    <source>
        <dbReference type="EMBL" id="XCO76442.1"/>
    </source>
</evidence>
<dbReference type="EMBL" id="CP159925">
    <property type="protein sequence ID" value="XCO76442.1"/>
    <property type="molecule type" value="Genomic_DNA"/>
</dbReference>
<dbReference type="Pfam" id="PF01841">
    <property type="entry name" value="Transglut_core"/>
    <property type="match status" value="1"/>
</dbReference>
<sequence>MTDHRRTDFARAWTAPIVLGCSIALPAGAMQATDAPNWTAESVATEIELDSDGSDTTTTTSVFRINSLRGAEELGIENFAYSKSSGEVEILEAYVVTPEGKRIDVAKAQIYEASGDAGTQTGVDSDAAVRTVVFPQLAAGSSRHTKVRYRNRPDQTGRFDRFYAASPYIAIADNRVSISVPRAMRIGFDHQGWEPEATASSADRTIRAWRWSNPTPMGYEPNTMEDYSVNPRLYISSYRSREEIGDRYYEGVRGKAAITPAIRARVATITRGLNDPMARAKAITRWVASQVRYTSLKVDLSSAQVPRAADEVLRTMYGDCKDKATLLQAMLDVAGVDSVQALVRLDGVFPNSATAPVRAEFDHVINYFPQWDTFVDSTIAYADFGVLSPESAGKPALLVAARPGLVRERRLPHPRPAELAIDIEETIVVDASGSADWTTVRRFSPAQSIERRAMMAQRSQAERDRDFAKTAADQGFIATGTLRTTALESVQEPYVETMTMKVSNYLDKYQGVIRTPDFEVPVLPDPEQRKTAFRCSTGQMKVRRTIRLPDSVELVQTPKDASFENAMGRISAKYVRQGNQVRSDIDMTVNGKPGAVCAKELAGQWQALAAAANAAVQGAIVYR</sequence>
<dbReference type="AlphaFoldDB" id="A0AAU8MXX2"/>
<name>A0AAU8MXX2_9GAMM</name>
<gene>
    <name evidence="3" type="ORF">ABU614_06550</name>
</gene>
<evidence type="ECO:0000259" key="2">
    <source>
        <dbReference type="Pfam" id="PF12969"/>
    </source>
</evidence>
<accession>A0AAU8MXX2</accession>
<dbReference type="SUPFAM" id="SSF54001">
    <property type="entry name" value="Cysteine proteinases"/>
    <property type="match status" value="1"/>
</dbReference>
<dbReference type="InterPro" id="IPR038765">
    <property type="entry name" value="Papain-like_cys_pep_sf"/>
</dbReference>
<reference evidence="3" key="1">
    <citation type="submission" date="2024-06" db="EMBL/GenBank/DDBJ databases">
        <authorList>
            <person name="Li S."/>
        </authorList>
    </citation>
    <scope>NUCLEOTIDE SEQUENCE</scope>
    <source>
        <strain evidence="3">SR10</strain>
    </source>
</reference>
<feature type="domain" description="DUF3857" evidence="2">
    <location>
        <begin position="52"/>
        <end position="216"/>
    </location>
</feature>
<dbReference type="InterPro" id="IPR024618">
    <property type="entry name" value="DUF3857"/>
</dbReference>
<dbReference type="RefSeq" id="WP_363799803.1">
    <property type="nucleotide sequence ID" value="NZ_CP159925.1"/>
</dbReference>
<protein>
    <submittedName>
        <fullName evidence="3">DUF3857 and transglutaminase domain-containing protein</fullName>
    </submittedName>
</protein>
<dbReference type="Pfam" id="PF12969">
    <property type="entry name" value="DUF3857"/>
    <property type="match status" value="1"/>
</dbReference>
<dbReference type="InterPro" id="IPR002931">
    <property type="entry name" value="Transglutaminase-like"/>
</dbReference>